<evidence type="ECO:0000256" key="4">
    <source>
        <dbReference type="ARBA" id="ARBA00040194"/>
    </source>
</evidence>
<evidence type="ECO:0000256" key="1">
    <source>
        <dbReference type="ARBA" id="ARBA00022722"/>
    </source>
</evidence>
<dbReference type="Pfam" id="PF01844">
    <property type="entry name" value="HNH"/>
    <property type="match status" value="1"/>
</dbReference>
<name>A0ABS2WN18_9BACL</name>
<dbReference type="Proteomes" id="UP001177120">
    <property type="component" value="Unassembled WGS sequence"/>
</dbReference>
<dbReference type="InterPro" id="IPR002711">
    <property type="entry name" value="HNH"/>
</dbReference>
<dbReference type="Gene3D" id="1.10.30.50">
    <property type="match status" value="1"/>
</dbReference>
<evidence type="ECO:0000256" key="3">
    <source>
        <dbReference type="ARBA" id="ARBA00038412"/>
    </source>
</evidence>
<dbReference type="RefSeq" id="WP_205497020.1">
    <property type="nucleotide sequence ID" value="NZ_JAFHAP010000016.1"/>
</dbReference>
<keyword evidence="1" id="KW-0540">Nuclease</keyword>
<organism evidence="6 7">
    <name type="scientific">Polycladomyces zharkentensis</name>
    <dbReference type="NCBI Taxonomy" id="2807616"/>
    <lineage>
        <taxon>Bacteria</taxon>
        <taxon>Bacillati</taxon>
        <taxon>Bacillota</taxon>
        <taxon>Bacilli</taxon>
        <taxon>Bacillales</taxon>
        <taxon>Thermoactinomycetaceae</taxon>
        <taxon>Polycladomyces</taxon>
    </lineage>
</organism>
<comment type="similarity">
    <text evidence="3">Belongs to the HNH nuclease family.</text>
</comment>
<keyword evidence="6" id="KW-0255">Endonuclease</keyword>
<dbReference type="PANTHER" id="PTHR41286:SF1">
    <property type="entry name" value="HNH NUCLEASE YAJD-RELATED"/>
    <property type="match status" value="1"/>
</dbReference>
<reference evidence="6" key="1">
    <citation type="journal article" date="2024" name="Int. J. Syst. Evol. Microbiol.">
        <title>Polycladomyces zharkentensis sp. nov., a novel thermophilic cellulose- and starch-degrading member of the Bacillota from a geothermal aquifer in Kazakhstan.</title>
        <authorList>
            <person name="Mashzhan A."/>
            <person name="Kistaubayeva A."/>
            <person name="Javier-Lopez R."/>
            <person name="Bissenova U."/>
            <person name="Bissenbay A."/>
            <person name="Birkeland N.K."/>
        </authorList>
    </citation>
    <scope>NUCLEOTIDE SEQUENCE</scope>
    <source>
        <strain evidence="6">ZKZ2T</strain>
    </source>
</reference>
<dbReference type="PANTHER" id="PTHR41286">
    <property type="entry name" value="HNH NUCLEASE YAJD-RELATED"/>
    <property type="match status" value="1"/>
</dbReference>
<gene>
    <name evidence="6" type="ORF">JQC72_14885</name>
</gene>
<dbReference type="SMART" id="SM00507">
    <property type="entry name" value="HNHc"/>
    <property type="match status" value="1"/>
</dbReference>
<proteinExistence type="inferred from homology"/>
<comment type="caution">
    <text evidence="6">The sequence shown here is derived from an EMBL/GenBank/DDBJ whole genome shotgun (WGS) entry which is preliminary data.</text>
</comment>
<accession>A0ABS2WN18</accession>
<dbReference type="CDD" id="cd00085">
    <property type="entry name" value="HNHc"/>
    <property type="match status" value="1"/>
</dbReference>
<sequence length="125" mass="14775">MPKRSRKPCSYPGCPELTEERYCPHHKAKEARRYDQQRGSVAKRGYDARWRKARLMFLRRNPLCVECMKQGKVSPATVVDHIVPHIGDMVLFWDVDNWQALCVSCHNRKTAEKDGRWCRSNLFRK</sequence>
<feature type="domain" description="HNH nuclease" evidence="5">
    <location>
        <begin position="52"/>
        <end position="107"/>
    </location>
</feature>
<evidence type="ECO:0000313" key="7">
    <source>
        <dbReference type="Proteomes" id="UP001177120"/>
    </source>
</evidence>
<dbReference type="GO" id="GO:0004519">
    <property type="term" value="F:endonuclease activity"/>
    <property type="evidence" value="ECO:0007669"/>
    <property type="project" value="UniProtKB-KW"/>
</dbReference>
<protein>
    <recommendedName>
        <fullName evidence="4">Putative HNH nuclease YajD</fullName>
    </recommendedName>
</protein>
<keyword evidence="7" id="KW-1185">Reference proteome</keyword>
<dbReference type="InterPro" id="IPR003615">
    <property type="entry name" value="HNH_nuc"/>
</dbReference>
<keyword evidence="2" id="KW-0378">Hydrolase</keyword>
<evidence type="ECO:0000313" key="6">
    <source>
        <dbReference type="EMBL" id="MBN2910784.1"/>
    </source>
</evidence>
<dbReference type="EMBL" id="JAFHAP010000016">
    <property type="protein sequence ID" value="MBN2910784.1"/>
    <property type="molecule type" value="Genomic_DNA"/>
</dbReference>
<evidence type="ECO:0000256" key="2">
    <source>
        <dbReference type="ARBA" id="ARBA00022801"/>
    </source>
</evidence>
<evidence type="ECO:0000259" key="5">
    <source>
        <dbReference type="SMART" id="SM00507"/>
    </source>
</evidence>